<dbReference type="AlphaFoldDB" id="A0A0B2UIS1"/>
<dbReference type="OrthoDB" id="1719357at2759"/>
<organism evidence="2 3">
    <name type="scientific">Ordospora colligata OC4</name>
    <dbReference type="NCBI Taxonomy" id="1354746"/>
    <lineage>
        <taxon>Eukaryota</taxon>
        <taxon>Fungi</taxon>
        <taxon>Fungi incertae sedis</taxon>
        <taxon>Microsporidia</taxon>
        <taxon>Ordosporidae</taxon>
        <taxon>Ordospora</taxon>
    </lineage>
</organism>
<dbReference type="EMBL" id="JOKQ01000012">
    <property type="protein sequence ID" value="KHN68865.1"/>
    <property type="molecule type" value="Genomic_DNA"/>
</dbReference>
<dbReference type="Proteomes" id="UP000031056">
    <property type="component" value="Unassembled WGS sequence"/>
</dbReference>
<evidence type="ECO:0000313" key="3">
    <source>
        <dbReference type="Proteomes" id="UP000031056"/>
    </source>
</evidence>
<gene>
    <name evidence="2" type="ORF">M896_120870</name>
</gene>
<feature type="transmembrane region" description="Helical" evidence="1">
    <location>
        <begin position="191"/>
        <end position="209"/>
    </location>
</feature>
<protein>
    <submittedName>
        <fullName evidence="2">Putative synaptobrevin/VAMP-like protein</fullName>
    </submittedName>
</protein>
<sequence>MTILYTQIMRMNDYKILSGEYSPQSNSLKPGNEVVKELRDAVKSITNESKQMHTLNCSDSRFVFYLKTVSGLVIAVIGDRYASSKLESGYMEQVIGIFMKIYSDDAKATYYAFDPTIKCASDKFNRDSSYEQGMAVVKETKGALAESLNMITKRGENINNLNKLVSKMADEAKMMQKNIHRMHLKSMLNDYWIYVALAVFMMMFLYYVAY</sequence>
<keyword evidence="1" id="KW-0472">Membrane</keyword>
<dbReference type="RefSeq" id="XP_014562907.1">
    <property type="nucleotide sequence ID" value="XM_014707421.1"/>
</dbReference>
<dbReference type="VEuPathDB" id="MicrosporidiaDB:M896_120870"/>
<dbReference type="Gene3D" id="1.20.5.110">
    <property type="match status" value="1"/>
</dbReference>
<name>A0A0B2UIS1_9MICR</name>
<accession>A0A0B2UIS1</accession>
<keyword evidence="3" id="KW-1185">Reference proteome</keyword>
<evidence type="ECO:0000313" key="2">
    <source>
        <dbReference type="EMBL" id="KHN68865.1"/>
    </source>
</evidence>
<dbReference type="InParanoid" id="A0A0B2UIS1"/>
<dbReference type="HOGENOM" id="CLU_107225_0_0_1"/>
<reference evidence="2 3" key="1">
    <citation type="journal article" date="2014" name="MBio">
        <title>The Ordospora colligata genome; evolution of extreme reduction in microsporidia and host-to-parasite horizontal gene transfer.</title>
        <authorList>
            <person name="Pombert J.-F."/>
            <person name="Haag K.L."/>
            <person name="Beidas S."/>
            <person name="Ebert D."/>
            <person name="Keeling P.J."/>
        </authorList>
    </citation>
    <scope>NUCLEOTIDE SEQUENCE [LARGE SCALE GENOMIC DNA]</scope>
    <source>
        <strain evidence="2 3">OC4</strain>
    </source>
</reference>
<dbReference type="Gene3D" id="3.30.450.50">
    <property type="entry name" value="Longin domain"/>
    <property type="match status" value="1"/>
</dbReference>
<comment type="caution">
    <text evidence="2">The sequence shown here is derived from an EMBL/GenBank/DDBJ whole genome shotgun (WGS) entry which is preliminary data.</text>
</comment>
<dbReference type="STRING" id="1354746.A0A0B2UIS1"/>
<keyword evidence="1" id="KW-0812">Transmembrane</keyword>
<evidence type="ECO:0000256" key="1">
    <source>
        <dbReference type="SAM" id="Phobius"/>
    </source>
</evidence>
<dbReference type="GeneID" id="26262604"/>
<keyword evidence="1" id="KW-1133">Transmembrane helix</keyword>
<proteinExistence type="predicted"/>
<dbReference type="SUPFAM" id="SSF64356">
    <property type="entry name" value="SNARE-like"/>
    <property type="match status" value="1"/>
</dbReference>
<dbReference type="InterPro" id="IPR011012">
    <property type="entry name" value="Longin-like_dom_sf"/>
</dbReference>